<name>A0A4S3KQF5_9GAMM</name>
<organism evidence="3 4">
    <name type="scientific">Metallibacterium scheffleri</name>
    <dbReference type="NCBI Taxonomy" id="993689"/>
    <lineage>
        <taxon>Bacteria</taxon>
        <taxon>Pseudomonadati</taxon>
        <taxon>Pseudomonadota</taxon>
        <taxon>Gammaproteobacteria</taxon>
        <taxon>Lysobacterales</taxon>
        <taxon>Rhodanobacteraceae</taxon>
        <taxon>Metallibacterium</taxon>
    </lineage>
</organism>
<dbReference type="CDD" id="cd00118">
    <property type="entry name" value="LysM"/>
    <property type="match status" value="3"/>
</dbReference>
<gene>
    <name evidence="3" type="ORF">B1806_04830</name>
</gene>
<feature type="domain" description="LysM" evidence="2">
    <location>
        <begin position="515"/>
        <end position="561"/>
    </location>
</feature>
<dbReference type="InterPro" id="IPR008258">
    <property type="entry name" value="Transglycosylase_SLT_dom_1"/>
</dbReference>
<sequence>MAIRYGSSGFAITLAALIAVALSGCASINGPAQGLSAGSDAAQSGTGRAGAIYTALHQGAQSYQDALAAQHRDDPGAGQAILNALNQVSAAAQSCARTPGCDMRRVSATYDRMMRLREHVGGDRAALVGTNADALAGESSPVLQIVPQSQRAVALLKNGGLSALVANNDAVKAAIEEWLTQMRSQLMSSYVNYQFLRAEMEPAYRKAGLPEALLFGIMAKESAGKVHAVSRAGAAGPLQFMPATAQQYGLRVVDGFDQRFDPRLEALANAEFINQQLKAFNDNLELTLAAYNGGPGFIGRLAGPADASFWSPQVYDALPPETREYVPMVLAAAWLYLHPDRYNLKFPRIDGVPGHVSLLAPASLSELTVCLGQTGGMQDGWFRTLRNLNPQLDPQAVQPAGTKLRIPKQLESAYAAECAPDSRWTALADTLHAAAPPPVWAASPPPRREVAALQRYQVRPGDTLNGIAQRFGCADPLDIARANHLRAPTYMIKPGMDLRVPACSSMPQRDVAAARSYRVQPGDTLNGIAQHFGCTDPLDIARANDLSAPAYMIRPGMDLRVPACGAMAQRDVATARTYHVQPGDTLSGIAQRFGCQDVASIAQANGLGMPYVITAGMELRLPACRRG</sequence>
<dbReference type="RefSeq" id="WP_081127934.1">
    <property type="nucleotide sequence ID" value="NZ_DAHXOC010000011.1"/>
</dbReference>
<dbReference type="PROSITE" id="PS51782">
    <property type="entry name" value="LYSM"/>
    <property type="match status" value="3"/>
</dbReference>
<accession>A0A4S3KQF5</accession>
<evidence type="ECO:0000259" key="2">
    <source>
        <dbReference type="PROSITE" id="PS51782"/>
    </source>
</evidence>
<dbReference type="Gene3D" id="3.10.350.10">
    <property type="entry name" value="LysM domain"/>
    <property type="match status" value="3"/>
</dbReference>
<dbReference type="InterPro" id="IPR023346">
    <property type="entry name" value="Lysozyme-like_dom_sf"/>
</dbReference>
<dbReference type="SUPFAM" id="SSF54106">
    <property type="entry name" value="LysM domain"/>
    <property type="match status" value="3"/>
</dbReference>
<dbReference type="PROSITE" id="PS51257">
    <property type="entry name" value="PROKAR_LIPOPROTEIN"/>
    <property type="match status" value="1"/>
</dbReference>
<dbReference type="Pfam" id="PF01476">
    <property type="entry name" value="LysM"/>
    <property type="match status" value="3"/>
</dbReference>
<dbReference type="PANTHER" id="PTHR33734">
    <property type="entry name" value="LYSM DOMAIN-CONTAINING GPI-ANCHORED PROTEIN 2"/>
    <property type="match status" value="1"/>
</dbReference>
<keyword evidence="4" id="KW-1185">Reference proteome</keyword>
<reference evidence="3 4" key="1">
    <citation type="submission" date="2017-02" db="EMBL/GenBank/DDBJ databases">
        <title>Whole genome sequencing of Metallibacterium scheffleri DSM 24874 (T).</title>
        <authorList>
            <person name="Kumar S."/>
            <person name="Patil P."/>
            <person name="Patil P.B."/>
        </authorList>
    </citation>
    <scope>NUCLEOTIDE SEQUENCE [LARGE SCALE GENOMIC DNA]</scope>
    <source>
        <strain evidence="3 4">DSM 24874</strain>
    </source>
</reference>
<feature type="chain" id="PRO_5020426534" description="LysM domain-containing protein" evidence="1">
    <location>
        <begin position="27"/>
        <end position="627"/>
    </location>
</feature>
<dbReference type="OrthoDB" id="9815002at2"/>
<evidence type="ECO:0000313" key="3">
    <source>
        <dbReference type="EMBL" id="THD11219.1"/>
    </source>
</evidence>
<dbReference type="SMART" id="SM00257">
    <property type="entry name" value="LysM"/>
    <property type="match status" value="3"/>
</dbReference>
<dbReference type="InterPro" id="IPR036779">
    <property type="entry name" value="LysM_dom_sf"/>
</dbReference>
<protein>
    <recommendedName>
        <fullName evidence="2">LysM domain-containing protein</fullName>
    </recommendedName>
</protein>
<dbReference type="EMBL" id="MWQO01000015">
    <property type="protein sequence ID" value="THD11219.1"/>
    <property type="molecule type" value="Genomic_DNA"/>
</dbReference>
<feature type="domain" description="LysM" evidence="2">
    <location>
        <begin position="576"/>
        <end position="621"/>
    </location>
</feature>
<dbReference type="InterPro" id="IPR018392">
    <property type="entry name" value="LysM"/>
</dbReference>
<proteinExistence type="predicted"/>
<evidence type="ECO:0000313" key="4">
    <source>
        <dbReference type="Proteomes" id="UP000307749"/>
    </source>
</evidence>
<feature type="domain" description="LysM" evidence="2">
    <location>
        <begin position="454"/>
        <end position="500"/>
    </location>
</feature>
<dbReference type="AlphaFoldDB" id="A0A4S3KQF5"/>
<dbReference type="Proteomes" id="UP000307749">
    <property type="component" value="Unassembled WGS sequence"/>
</dbReference>
<dbReference type="STRING" id="993689.GCA_002077135_02343"/>
<dbReference type="Pfam" id="PF01464">
    <property type="entry name" value="SLT"/>
    <property type="match status" value="1"/>
</dbReference>
<dbReference type="PANTHER" id="PTHR33734:SF22">
    <property type="entry name" value="MEMBRANE-BOUND LYTIC MUREIN TRANSGLYCOSYLASE D"/>
    <property type="match status" value="1"/>
</dbReference>
<dbReference type="SUPFAM" id="SSF53955">
    <property type="entry name" value="Lysozyme-like"/>
    <property type="match status" value="1"/>
</dbReference>
<feature type="signal peptide" evidence="1">
    <location>
        <begin position="1"/>
        <end position="26"/>
    </location>
</feature>
<evidence type="ECO:0000256" key="1">
    <source>
        <dbReference type="SAM" id="SignalP"/>
    </source>
</evidence>
<comment type="caution">
    <text evidence="3">The sequence shown here is derived from an EMBL/GenBank/DDBJ whole genome shotgun (WGS) entry which is preliminary data.</text>
</comment>
<keyword evidence="1" id="KW-0732">Signal</keyword>
<dbReference type="Gene3D" id="1.10.530.10">
    <property type="match status" value="1"/>
</dbReference>